<comment type="function">
    <text evidence="10">One of several proteins that assist in the late maturation steps of the functional core of the 30S ribosomal subunit. Helps release RbfA from mature subunits. May play a role in the assembly of ribosomal proteins into the subunit. Circularly permuted GTPase that catalyzes slow GTP hydrolysis, GTPase activity is stimulated by the 30S ribosomal subunit.</text>
</comment>
<dbReference type="EC" id="3.6.1.-" evidence="10"/>
<evidence type="ECO:0000256" key="5">
    <source>
        <dbReference type="ARBA" id="ARBA00022741"/>
    </source>
</evidence>
<protein>
    <recommendedName>
        <fullName evidence="10">Small ribosomal subunit biogenesis GTPase RsgA</fullName>
        <ecNumber evidence="10">3.6.1.-</ecNumber>
    </recommendedName>
</protein>
<keyword evidence="4 10" id="KW-0699">rRNA-binding</keyword>
<dbReference type="PANTHER" id="PTHR32120:SF10">
    <property type="entry name" value="SMALL RIBOSOMAL SUBUNIT BIOGENESIS GTPASE RSGA"/>
    <property type="match status" value="1"/>
</dbReference>
<dbReference type="GO" id="GO:0005525">
    <property type="term" value="F:GTP binding"/>
    <property type="evidence" value="ECO:0007669"/>
    <property type="project" value="UniProtKB-UniRule"/>
</dbReference>
<feature type="binding site" evidence="10">
    <location>
        <position position="292"/>
    </location>
    <ligand>
        <name>Zn(2+)</name>
        <dbReference type="ChEBI" id="CHEBI:29105"/>
    </ligand>
</feature>
<evidence type="ECO:0000256" key="10">
    <source>
        <dbReference type="HAMAP-Rule" id="MF_01820"/>
    </source>
</evidence>
<keyword evidence="3 10" id="KW-0479">Metal-binding</keyword>
<keyword evidence="1 10" id="KW-0963">Cytoplasm</keyword>
<evidence type="ECO:0000259" key="11">
    <source>
        <dbReference type="PROSITE" id="PS50936"/>
    </source>
</evidence>
<dbReference type="InterPro" id="IPR004881">
    <property type="entry name" value="Ribosome_biogen_GTPase_RsgA"/>
</dbReference>
<feature type="binding site" evidence="10">
    <location>
        <position position="284"/>
    </location>
    <ligand>
        <name>Zn(2+)</name>
        <dbReference type="ChEBI" id="CHEBI:29105"/>
    </ligand>
</feature>
<keyword evidence="14" id="KW-1185">Reference proteome</keyword>
<keyword evidence="9 10" id="KW-0342">GTP-binding</keyword>
<keyword evidence="8 10" id="KW-0694">RNA-binding</keyword>
<evidence type="ECO:0000256" key="6">
    <source>
        <dbReference type="ARBA" id="ARBA00022801"/>
    </source>
</evidence>
<feature type="binding site" evidence="10">
    <location>
        <begin position="144"/>
        <end position="147"/>
    </location>
    <ligand>
        <name>GTP</name>
        <dbReference type="ChEBI" id="CHEBI:37565"/>
    </ligand>
</feature>
<sequence length="352" mass="39535">MNKLRKLGWSSTNEDQDTQLMARVTTVQKNSYRISDGEMEFLAHVSGKFLNDAGSSLDFPAIGDWVEVKKLRDEGKAVINRVLPRKSRFIRQAAGEVTEAQIVAANIDTVLIVNSLNHDLNVRRIERYILSTYESGAMPVVVLTKKDECTQREVDQAISQVEEVAIGVPIIAISSVSGEGMVDLLEHLPIGRTAALLGSSGVGKSTLVNTLLSSEVQETKGIRESDSRGRHTTTHREMFMLPNGALIIDTPGMRELQLWQGESAIDTTFQDVEQFTDKCRFTDCKHETEPGCGVKAAIGNGELTKDRFQSYVKLQRELAYEKRKQDQKAKLNEKNRWKQVSKDLRSKYKYNR</sequence>
<dbReference type="AlphaFoldDB" id="A0A494Z2X4"/>
<dbReference type="InterPro" id="IPR027417">
    <property type="entry name" value="P-loop_NTPase"/>
</dbReference>
<evidence type="ECO:0000256" key="8">
    <source>
        <dbReference type="ARBA" id="ARBA00022884"/>
    </source>
</evidence>
<evidence type="ECO:0000313" key="13">
    <source>
        <dbReference type="EMBL" id="RKQ16870.1"/>
    </source>
</evidence>
<dbReference type="PANTHER" id="PTHR32120">
    <property type="entry name" value="SMALL RIBOSOMAL SUBUNIT BIOGENESIS GTPASE RSGA"/>
    <property type="match status" value="1"/>
</dbReference>
<dbReference type="GO" id="GO:0019843">
    <property type="term" value="F:rRNA binding"/>
    <property type="evidence" value="ECO:0007669"/>
    <property type="project" value="UniProtKB-KW"/>
</dbReference>
<dbReference type="GO" id="GO:0003924">
    <property type="term" value="F:GTPase activity"/>
    <property type="evidence" value="ECO:0007669"/>
    <property type="project" value="UniProtKB-UniRule"/>
</dbReference>
<comment type="caution">
    <text evidence="13">The sequence shown here is derived from an EMBL/GenBank/DDBJ whole genome shotgun (WGS) entry which is preliminary data.</text>
</comment>
<dbReference type="EMBL" id="RBZO01000007">
    <property type="protein sequence ID" value="RKQ16870.1"/>
    <property type="molecule type" value="Genomic_DNA"/>
</dbReference>
<dbReference type="SUPFAM" id="SSF52540">
    <property type="entry name" value="P-loop containing nucleoside triphosphate hydrolases"/>
    <property type="match status" value="1"/>
</dbReference>
<evidence type="ECO:0000256" key="4">
    <source>
        <dbReference type="ARBA" id="ARBA00022730"/>
    </source>
</evidence>
<dbReference type="GO" id="GO:0005737">
    <property type="term" value="C:cytoplasm"/>
    <property type="evidence" value="ECO:0007669"/>
    <property type="project" value="UniProtKB-SubCell"/>
</dbReference>
<dbReference type="Gene3D" id="3.40.50.300">
    <property type="entry name" value="P-loop containing nucleotide triphosphate hydrolases"/>
    <property type="match status" value="1"/>
</dbReference>
<dbReference type="Pfam" id="PF03193">
    <property type="entry name" value="RsgA_GTPase"/>
    <property type="match status" value="1"/>
</dbReference>
<dbReference type="OrthoDB" id="9809485at2"/>
<feature type="domain" description="EngC GTPase" evidence="11">
    <location>
        <begin position="105"/>
        <end position="254"/>
    </location>
</feature>
<evidence type="ECO:0000256" key="7">
    <source>
        <dbReference type="ARBA" id="ARBA00022833"/>
    </source>
</evidence>
<dbReference type="PROSITE" id="PS51721">
    <property type="entry name" value="G_CP"/>
    <property type="match status" value="1"/>
</dbReference>
<evidence type="ECO:0000256" key="2">
    <source>
        <dbReference type="ARBA" id="ARBA00022517"/>
    </source>
</evidence>
<feature type="binding site" evidence="10">
    <location>
        <begin position="198"/>
        <end position="206"/>
    </location>
    <ligand>
        <name>GTP</name>
        <dbReference type="ChEBI" id="CHEBI:37565"/>
    </ligand>
</feature>
<reference evidence="13 14" key="1">
    <citation type="journal article" date="2015" name="Antonie Van Leeuwenhoek">
        <title>Oceanobacillus bengalensis sp. nov., a bacterium isolated from seawater of the Bay of Bengal.</title>
        <authorList>
            <person name="Yongchang O."/>
            <person name="Xiang W."/>
            <person name="Wang G."/>
        </authorList>
    </citation>
    <scope>NUCLEOTIDE SEQUENCE [LARGE SCALE GENOMIC DNA]</scope>
    <source>
        <strain evidence="13 14">MCCC 1K00260</strain>
    </source>
</reference>
<evidence type="ECO:0000256" key="1">
    <source>
        <dbReference type="ARBA" id="ARBA00022490"/>
    </source>
</evidence>
<comment type="subcellular location">
    <subcellularLocation>
        <location evidence="10">Cytoplasm</location>
    </subcellularLocation>
</comment>
<dbReference type="NCBIfam" id="TIGR00157">
    <property type="entry name" value="ribosome small subunit-dependent GTPase A"/>
    <property type="match status" value="1"/>
</dbReference>
<comment type="subunit">
    <text evidence="10">Monomer. Associates with 30S ribosomal subunit, binds 16S rRNA.</text>
</comment>
<proteinExistence type="inferred from homology"/>
<evidence type="ECO:0000256" key="3">
    <source>
        <dbReference type="ARBA" id="ARBA00022723"/>
    </source>
</evidence>
<comment type="cofactor">
    <cofactor evidence="10">
        <name>Zn(2+)</name>
        <dbReference type="ChEBI" id="CHEBI:29105"/>
    </cofactor>
    <text evidence="10">Binds 1 zinc ion per subunit.</text>
</comment>
<evidence type="ECO:0000313" key="14">
    <source>
        <dbReference type="Proteomes" id="UP000281813"/>
    </source>
</evidence>
<dbReference type="Gene3D" id="1.10.40.50">
    <property type="entry name" value="Probable gtpase engc, domain 3"/>
    <property type="match status" value="1"/>
</dbReference>
<keyword evidence="2 10" id="KW-0690">Ribosome biogenesis</keyword>
<dbReference type="GO" id="GO:0042274">
    <property type="term" value="P:ribosomal small subunit biogenesis"/>
    <property type="evidence" value="ECO:0007669"/>
    <property type="project" value="UniProtKB-UniRule"/>
</dbReference>
<keyword evidence="5 10" id="KW-0547">Nucleotide-binding</keyword>
<dbReference type="Proteomes" id="UP000281813">
    <property type="component" value="Unassembled WGS sequence"/>
</dbReference>
<dbReference type="InterPro" id="IPR030378">
    <property type="entry name" value="G_CP_dom"/>
</dbReference>
<accession>A0A494Z2X4</accession>
<keyword evidence="7 10" id="KW-0862">Zinc</keyword>
<keyword evidence="6 10" id="KW-0378">Hydrolase</keyword>
<dbReference type="GO" id="GO:0046872">
    <property type="term" value="F:metal ion binding"/>
    <property type="evidence" value="ECO:0007669"/>
    <property type="project" value="UniProtKB-KW"/>
</dbReference>
<dbReference type="PROSITE" id="PS50936">
    <property type="entry name" value="ENGC_GTPASE"/>
    <property type="match status" value="1"/>
</dbReference>
<feature type="binding site" evidence="10">
    <location>
        <position position="279"/>
    </location>
    <ligand>
        <name>Zn(2+)</name>
        <dbReference type="ChEBI" id="CHEBI:29105"/>
    </ligand>
</feature>
<feature type="domain" description="CP-type G" evidence="12">
    <location>
        <begin position="97"/>
        <end position="256"/>
    </location>
</feature>
<organism evidence="13 14">
    <name type="scientific">Oceanobacillus bengalensis</name>
    <dbReference type="NCBI Taxonomy" id="1435466"/>
    <lineage>
        <taxon>Bacteria</taxon>
        <taxon>Bacillati</taxon>
        <taxon>Bacillota</taxon>
        <taxon>Bacilli</taxon>
        <taxon>Bacillales</taxon>
        <taxon>Bacillaceae</taxon>
        <taxon>Oceanobacillus</taxon>
    </lineage>
</organism>
<comment type="similarity">
    <text evidence="10">Belongs to the TRAFAC class YlqF/YawG GTPase family. RsgA subfamily.</text>
</comment>
<evidence type="ECO:0000256" key="9">
    <source>
        <dbReference type="ARBA" id="ARBA00023134"/>
    </source>
</evidence>
<dbReference type="InterPro" id="IPR010914">
    <property type="entry name" value="RsgA_GTPase_dom"/>
</dbReference>
<evidence type="ECO:0000259" key="12">
    <source>
        <dbReference type="PROSITE" id="PS51721"/>
    </source>
</evidence>
<dbReference type="HAMAP" id="MF_01820">
    <property type="entry name" value="GTPase_RsgA"/>
    <property type="match status" value="1"/>
</dbReference>
<dbReference type="RefSeq" id="WP_121129790.1">
    <property type="nucleotide sequence ID" value="NZ_JBHUFK010000033.1"/>
</dbReference>
<name>A0A494Z2X4_9BACI</name>
<dbReference type="CDD" id="cd01854">
    <property type="entry name" value="YjeQ_EngC"/>
    <property type="match status" value="1"/>
</dbReference>
<gene>
    <name evidence="10 13" type="primary">rsgA</name>
    <name evidence="13" type="ORF">D8M05_06355</name>
</gene>
<feature type="binding site" evidence="10">
    <location>
        <position position="286"/>
    </location>
    <ligand>
        <name>Zn(2+)</name>
        <dbReference type="ChEBI" id="CHEBI:29105"/>
    </ligand>
</feature>